<sequence>MKPTERSHPKMLCIFSEDTHIKPH</sequence>
<organism evidence="1">
    <name type="scientific">Anguilla anguilla</name>
    <name type="common">European freshwater eel</name>
    <name type="synonym">Muraena anguilla</name>
    <dbReference type="NCBI Taxonomy" id="7936"/>
    <lineage>
        <taxon>Eukaryota</taxon>
        <taxon>Metazoa</taxon>
        <taxon>Chordata</taxon>
        <taxon>Craniata</taxon>
        <taxon>Vertebrata</taxon>
        <taxon>Euteleostomi</taxon>
        <taxon>Actinopterygii</taxon>
        <taxon>Neopterygii</taxon>
        <taxon>Teleostei</taxon>
        <taxon>Anguilliformes</taxon>
        <taxon>Anguillidae</taxon>
        <taxon>Anguilla</taxon>
    </lineage>
</organism>
<proteinExistence type="predicted"/>
<reference evidence="1" key="1">
    <citation type="submission" date="2014-11" db="EMBL/GenBank/DDBJ databases">
        <authorList>
            <person name="Amaro Gonzalez C."/>
        </authorList>
    </citation>
    <scope>NUCLEOTIDE SEQUENCE</scope>
</reference>
<name>A0A0E9SKC1_ANGAN</name>
<reference evidence="1" key="2">
    <citation type="journal article" date="2015" name="Fish Shellfish Immunol.">
        <title>Early steps in the European eel (Anguilla anguilla)-Vibrio vulnificus interaction in the gills: Role of the RtxA13 toxin.</title>
        <authorList>
            <person name="Callol A."/>
            <person name="Pajuelo D."/>
            <person name="Ebbesson L."/>
            <person name="Teles M."/>
            <person name="MacKenzie S."/>
            <person name="Amaro C."/>
        </authorList>
    </citation>
    <scope>NUCLEOTIDE SEQUENCE</scope>
</reference>
<dbReference type="AlphaFoldDB" id="A0A0E9SKC1"/>
<evidence type="ECO:0000313" key="1">
    <source>
        <dbReference type="EMBL" id="JAH41736.1"/>
    </source>
</evidence>
<protein>
    <submittedName>
        <fullName evidence="1">Uncharacterized protein</fullName>
    </submittedName>
</protein>
<accession>A0A0E9SKC1</accession>
<dbReference type="EMBL" id="GBXM01066841">
    <property type="protein sequence ID" value="JAH41736.1"/>
    <property type="molecule type" value="Transcribed_RNA"/>
</dbReference>